<accession>A0A533Q7E5</accession>
<reference evidence="1 2" key="1">
    <citation type="submission" date="2019-04" db="EMBL/GenBank/DDBJ databases">
        <title>Genome of a novel bacterium Candidatus Jettenia ecosi reconstructed from metagenome of an anammox bioreactor.</title>
        <authorList>
            <person name="Mardanov A.V."/>
            <person name="Beletsky A.V."/>
            <person name="Ravin N.V."/>
            <person name="Botchkova E.A."/>
            <person name="Litti Y.V."/>
            <person name="Nozhevnikova A.N."/>
        </authorList>
    </citation>
    <scope>NUCLEOTIDE SEQUENCE [LARGE SCALE GENOMIC DNA]</scope>
    <source>
        <strain evidence="1">J2</strain>
    </source>
</reference>
<dbReference type="SUPFAM" id="SSF143011">
    <property type="entry name" value="RelE-like"/>
    <property type="match status" value="1"/>
</dbReference>
<gene>
    <name evidence="1" type="ORF">JETT_3193</name>
</gene>
<proteinExistence type="predicted"/>
<evidence type="ECO:0000313" key="1">
    <source>
        <dbReference type="EMBL" id="TLD40556.1"/>
    </source>
</evidence>
<organism evidence="1 2">
    <name type="scientific">Candidatus Jettenia ecosi</name>
    <dbReference type="NCBI Taxonomy" id="2494326"/>
    <lineage>
        <taxon>Bacteria</taxon>
        <taxon>Pseudomonadati</taxon>
        <taxon>Planctomycetota</taxon>
        <taxon>Candidatus Brocadiia</taxon>
        <taxon>Candidatus Brocadiales</taxon>
        <taxon>Candidatus Brocadiaceae</taxon>
        <taxon>Candidatus Jettenia</taxon>
    </lineage>
</organism>
<comment type="caution">
    <text evidence="1">The sequence shown here is derived from an EMBL/GenBank/DDBJ whole genome shotgun (WGS) entry which is preliminary data.</text>
</comment>
<dbReference type="InterPro" id="IPR035093">
    <property type="entry name" value="RelE/ParE_toxin_dom_sf"/>
</dbReference>
<name>A0A533Q7E5_9BACT</name>
<dbReference type="EMBL" id="SULG01000094">
    <property type="protein sequence ID" value="TLD40556.1"/>
    <property type="molecule type" value="Genomic_DNA"/>
</dbReference>
<protein>
    <submittedName>
        <fullName evidence="1">Uncharacterized protein</fullName>
    </submittedName>
</protein>
<dbReference type="Proteomes" id="UP000319783">
    <property type="component" value="Unassembled WGS sequence"/>
</dbReference>
<sequence length="57" mass="6745">MNIKAYERFKNSYQNLPEHIKKKVDKQIKILSNNFRHPSLHTKKLKGKIGIKAVEQL</sequence>
<dbReference type="AlphaFoldDB" id="A0A533Q7E5"/>
<evidence type="ECO:0000313" key="2">
    <source>
        <dbReference type="Proteomes" id="UP000319783"/>
    </source>
</evidence>